<dbReference type="OrthoDB" id="9810648at2"/>
<organism evidence="20 21">
    <name type="scientific">Vibrio cincinnatiensis DSM 19608</name>
    <dbReference type="NCBI Taxonomy" id="1123491"/>
    <lineage>
        <taxon>Bacteria</taxon>
        <taxon>Pseudomonadati</taxon>
        <taxon>Pseudomonadota</taxon>
        <taxon>Gammaproteobacteria</taxon>
        <taxon>Vibrionales</taxon>
        <taxon>Vibrionaceae</taxon>
        <taxon>Vibrio</taxon>
    </lineage>
</organism>
<accession>A0A1T4N2I0</accession>
<feature type="binding site" evidence="17">
    <location>
        <position position="24"/>
    </location>
    <ligand>
        <name>8-oxo-dGTP</name>
        <dbReference type="ChEBI" id="CHEBI:77896"/>
    </ligand>
</feature>
<evidence type="ECO:0000256" key="13">
    <source>
        <dbReference type="ARBA" id="ARBA00040794"/>
    </source>
</evidence>
<dbReference type="GO" id="GO:0008413">
    <property type="term" value="F:8-oxo-7,8-dihydroguanosine triphosphate pyrophosphatase activity"/>
    <property type="evidence" value="ECO:0007669"/>
    <property type="project" value="InterPro"/>
</dbReference>
<evidence type="ECO:0000256" key="7">
    <source>
        <dbReference type="ARBA" id="ARBA00022801"/>
    </source>
</evidence>
<dbReference type="InterPro" id="IPR015797">
    <property type="entry name" value="NUDIX_hydrolase-like_dom_sf"/>
</dbReference>
<feature type="binding site" evidence="17">
    <location>
        <begin position="35"/>
        <end position="38"/>
    </location>
    <ligand>
        <name>8-oxo-dGTP</name>
        <dbReference type="ChEBI" id="CHEBI:77896"/>
    </ligand>
</feature>
<gene>
    <name evidence="20" type="ORF">SAMN02745782_01182</name>
</gene>
<keyword evidence="7" id="KW-0378">Hydrolase</keyword>
<dbReference type="InterPro" id="IPR020476">
    <property type="entry name" value="Nudix_hydrolase"/>
</dbReference>
<keyword evidence="5 18" id="KW-0479">Metal-binding</keyword>
<dbReference type="RefSeq" id="WP_078925594.1">
    <property type="nucleotide sequence ID" value="NZ_FUXB01000005.1"/>
</dbReference>
<evidence type="ECO:0000256" key="17">
    <source>
        <dbReference type="PIRSR" id="PIRSR603561-1"/>
    </source>
</evidence>
<evidence type="ECO:0000256" key="16">
    <source>
        <dbReference type="ARBA" id="ARBA00042798"/>
    </source>
</evidence>
<evidence type="ECO:0000256" key="12">
    <source>
        <dbReference type="ARBA" id="ARBA00038905"/>
    </source>
</evidence>
<dbReference type="Gene3D" id="3.90.79.10">
    <property type="entry name" value="Nucleoside Triphosphate Pyrophosphohydrolase"/>
    <property type="match status" value="1"/>
</dbReference>
<dbReference type="InterPro" id="IPR047127">
    <property type="entry name" value="MutT-like"/>
</dbReference>
<dbReference type="InterPro" id="IPR029119">
    <property type="entry name" value="MutY_C"/>
</dbReference>
<feature type="binding site" evidence="18">
    <location>
        <position position="38"/>
    </location>
    <ligand>
        <name>Mg(2+)</name>
        <dbReference type="ChEBI" id="CHEBI:18420"/>
    </ligand>
</feature>
<dbReference type="InterPro" id="IPR000086">
    <property type="entry name" value="NUDIX_hydrolase_dom"/>
</dbReference>
<evidence type="ECO:0000259" key="19">
    <source>
        <dbReference type="PROSITE" id="PS51462"/>
    </source>
</evidence>
<dbReference type="EMBL" id="FUXB01000005">
    <property type="protein sequence ID" value="SJZ73331.1"/>
    <property type="molecule type" value="Genomic_DNA"/>
</dbReference>
<dbReference type="AlphaFoldDB" id="A0A1T4N2I0"/>
<evidence type="ECO:0000256" key="4">
    <source>
        <dbReference type="ARBA" id="ARBA00022705"/>
    </source>
</evidence>
<name>A0A1T4N2I0_VIBCI</name>
<dbReference type="PROSITE" id="PS00893">
    <property type="entry name" value="NUDIX_BOX"/>
    <property type="match status" value="1"/>
</dbReference>
<dbReference type="GO" id="GO:0044715">
    <property type="term" value="F:8-oxo-dGDP phosphatase activity"/>
    <property type="evidence" value="ECO:0007669"/>
    <property type="project" value="TreeGrafter"/>
</dbReference>
<keyword evidence="4" id="KW-0235">DNA replication</keyword>
<dbReference type="Pfam" id="PF14815">
    <property type="entry name" value="NUDIX_4"/>
    <property type="match status" value="1"/>
</dbReference>
<dbReference type="InterPro" id="IPR003561">
    <property type="entry name" value="Mutator_MutT"/>
</dbReference>
<dbReference type="GO" id="GO:0035539">
    <property type="term" value="F:8-oxo-7,8-dihydrodeoxyguanosine triphosphate pyrophosphatase activity"/>
    <property type="evidence" value="ECO:0007669"/>
    <property type="project" value="UniProtKB-EC"/>
</dbReference>
<comment type="similarity">
    <text evidence="2">Belongs to the Nudix hydrolase family.</text>
</comment>
<dbReference type="GO" id="GO:0044716">
    <property type="term" value="F:8-oxo-GDP phosphatase activity"/>
    <property type="evidence" value="ECO:0007669"/>
    <property type="project" value="TreeGrafter"/>
</dbReference>
<dbReference type="NCBIfam" id="TIGR00586">
    <property type="entry name" value="mutt"/>
    <property type="match status" value="1"/>
</dbReference>
<protein>
    <recommendedName>
        <fullName evidence="13">8-oxo-dGTP diphosphatase</fullName>
        <ecNumber evidence="12">3.6.1.55</ecNumber>
    </recommendedName>
    <alternativeName>
        <fullName evidence="16">7,8-dihydro-8-oxoguanine-triphosphatase</fullName>
    </alternativeName>
    <alternativeName>
        <fullName evidence="15">Mutator protein MutT</fullName>
    </alternativeName>
    <alternativeName>
        <fullName evidence="14">dGTP pyrophosphohydrolase</fullName>
    </alternativeName>
</protein>
<evidence type="ECO:0000256" key="5">
    <source>
        <dbReference type="ARBA" id="ARBA00022723"/>
    </source>
</evidence>
<comment type="cofactor">
    <cofactor evidence="1 18">
        <name>Mg(2+)</name>
        <dbReference type="ChEBI" id="CHEBI:18420"/>
    </cofactor>
</comment>
<evidence type="ECO:0000256" key="9">
    <source>
        <dbReference type="ARBA" id="ARBA00023204"/>
    </source>
</evidence>
<sequence length="132" mass="15405">MKRIHIVAGIILNSERSRLFITKRPDDKHQGGLWEFPGGKVEAGETIEQAMYRELEEEVGIEVKTQSLFQHLEFDYSDKSLKFDFMLIHDFNRQPFGKEGQQGQWVSIGELADYSFPEANIPIVERVMKEFR</sequence>
<comment type="catalytic activity">
    <reaction evidence="11">
        <text>8-oxo-GTP + H2O = 8-oxo-GMP + diphosphate + H(+)</text>
        <dbReference type="Rhea" id="RHEA:67616"/>
        <dbReference type="ChEBI" id="CHEBI:15377"/>
        <dbReference type="ChEBI" id="CHEBI:15378"/>
        <dbReference type="ChEBI" id="CHEBI:33019"/>
        <dbReference type="ChEBI" id="CHEBI:143553"/>
        <dbReference type="ChEBI" id="CHEBI:145694"/>
    </reaction>
</comment>
<keyword evidence="8 18" id="KW-0460">Magnesium</keyword>
<evidence type="ECO:0000256" key="14">
    <source>
        <dbReference type="ARBA" id="ARBA00041592"/>
    </source>
</evidence>
<dbReference type="CDD" id="cd03425">
    <property type="entry name" value="NUDIX_MutT_NudA_like"/>
    <property type="match status" value="1"/>
</dbReference>
<evidence type="ECO:0000256" key="3">
    <source>
        <dbReference type="ARBA" id="ARBA00022457"/>
    </source>
</evidence>
<feature type="domain" description="Nudix hydrolase" evidence="19">
    <location>
        <begin position="2"/>
        <end position="129"/>
    </location>
</feature>
<keyword evidence="21" id="KW-1185">Reference proteome</keyword>
<evidence type="ECO:0000256" key="18">
    <source>
        <dbReference type="PIRSR" id="PIRSR603561-2"/>
    </source>
</evidence>
<dbReference type="GO" id="GO:0006281">
    <property type="term" value="P:DNA repair"/>
    <property type="evidence" value="ECO:0007669"/>
    <property type="project" value="UniProtKB-KW"/>
</dbReference>
<dbReference type="Proteomes" id="UP000190834">
    <property type="component" value="Unassembled WGS sequence"/>
</dbReference>
<evidence type="ECO:0000256" key="10">
    <source>
        <dbReference type="ARBA" id="ARBA00035861"/>
    </source>
</evidence>
<evidence type="ECO:0000313" key="20">
    <source>
        <dbReference type="EMBL" id="SJZ73331.1"/>
    </source>
</evidence>
<dbReference type="PRINTS" id="PR00502">
    <property type="entry name" value="NUDIXFAMILY"/>
</dbReference>
<dbReference type="EC" id="3.6.1.55" evidence="12"/>
<evidence type="ECO:0000256" key="11">
    <source>
        <dbReference type="ARBA" id="ARBA00036904"/>
    </source>
</evidence>
<keyword evidence="3" id="KW-0515">Mutator protein</keyword>
<dbReference type="GeneID" id="70584339"/>
<dbReference type="FunFam" id="3.90.79.10:FF:000014">
    <property type="entry name" value="8-oxo-dGTP diphosphatase MutT"/>
    <property type="match status" value="1"/>
</dbReference>
<dbReference type="PANTHER" id="PTHR47707">
    <property type="entry name" value="8-OXO-DGTP DIPHOSPHATASE"/>
    <property type="match status" value="1"/>
</dbReference>
<evidence type="ECO:0000256" key="6">
    <source>
        <dbReference type="ARBA" id="ARBA00022763"/>
    </source>
</evidence>
<dbReference type="GO" id="GO:0046872">
    <property type="term" value="F:metal ion binding"/>
    <property type="evidence" value="ECO:0007669"/>
    <property type="project" value="UniProtKB-KW"/>
</dbReference>
<keyword evidence="6" id="KW-0227">DNA damage</keyword>
<evidence type="ECO:0000256" key="2">
    <source>
        <dbReference type="ARBA" id="ARBA00005582"/>
    </source>
</evidence>
<dbReference type="NCBIfam" id="NF008044">
    <property type="entry name" value="PRK10776.1"/>
    <property type="match status" value="1"/>
</dbReference>
<evidence type="ECO:0000256" key="15">
    <source>
        <dbReference type="ARBA" id="ARBA00041979"/>
    </source>
</evidence>
<keyword evidence="9" id="KW-0234">DNA repair</keyword>
<evidence type="ECO:0000256" key="8">
    <source>
        <dbReference type="ARBA" id="ARBA00022842"/>
    </source>
</evidence>
<feature type="binding site" evidence="17">
    <location>
        <position position="120"/>
    </location>
    <ligand>
        <name>8-oxo-dGTP</name>
        <dbReference type="ChEBI" id="CHEBI:77896"/>
    </ligand>
</feature>
<reference evidence="21" key="1">
    <citation type="submission" date="2017-02" db="EMBL/GenBank/DDBJ databases">
        <authorList>
            <person name="Varghese N."/>
            <person name="Submissions S."/>
        </authorList>
    </citation>
    <scope>NUCLEOTIDE SEQUENCE [LARGE SCALE GENOMIC DNA]</scope>
    <source>
        <strain evidence="21">DSM 19608</strain>
    </source>
</reference>
<dbReference type="PROSITE" id="PS51462">
    <property type="entry name" value="NUDIX"/>
    <property type="match status" value="1"/>
</dbReference>
<dbReference type="GO" id="GO:0006260">
    <property type="term" value="P:DNA replication"/>
    <property type="evidence" value="ECO:0007669"/>
    <property type="project" value="UniProtKB-KW"/>
</dbReference>
<evidence type="ECO:0000313" key="21">
    <source>
        <dbReference type="Proteomes" id="UP000190834"/>
    </source>
</evidence>
<dbReference type="InterPro" id="IPR020084">
    <property type="entry name" value="NUDIX_hydrolase_CS"/>
</dbReference>
<comment type="catalytic activity">
    <reaction evidence="10">
        <text>8-oxo-dGTP + H2O = 8-oxo-dGMP + diphosphate + H(+)</text>
        <dbReference type="Rhea" id="RHEA:31575"/>
        <dbReference type="ChEBI" id="CHEBI:15377"/>
        <dbReference type="ChEBI" id="CHEBI:15378"/>
        <dbReference type="ChEBI" id="CHEBI:33019"/>
        <dbReference type="ChEBI" id="CHEBI:63224"/>
        <dbReference type="ChEBI" id="CHEBI:77896"/>
        <dbReference type="EC" id="3.6.1.55"/>
    </reaction>
</comment>
<dbReference type="STRING" id="1123491.SAMN02745782_01182"/>
<feature type="binding site" evidence="17">
    <location>
        <position position="29"/>
    </location>
    <ligand>
        <name>8-oxo-dGTP</name>
        <dbReference type="ChEBI" id="CHEBI:77896"/>
    </ligand>
</feature>
<dbReference type="PANTHER" id="PTHR47707:SF1">
    <property type="entry name" value="NUDIX HYDROLASE FAMILY PROTEIN"/>
    <property type="match status" value="1"/>
</dbReference>
<evidence type="ECO:0000256" key="1">
    <source>
        <dbReference type="ARBA" id="ARBA00001946"/>
    </source>
</evidence>
<dbReference type="SUPFAM" id="SSF55811">
    <property type="entry name" value="Nudix"/>
    <property type="match status" value="1"/>
</dbReference>
<proteinExistence type="inferred from homology"/>
<feature type="binding site" evidence="18">
    <location>
        <position position="58"/>
    </location>
    <ligand>
        <name>Mg(2+)</name>
        <dbReference type="ChEBI" id="CHEBI:18420"/>
    </ligand>
</feature>